<proteinExistence type="predicted"/>
<dbReference type="EMBL" id="LK032001">
    <property type="protein sequence ID" value="CDY10138.1"/>
    <property type="molecule type" value="Genomic_DNA"/>
</dbReference>
<dbReference type="Proteomes" id="UP000028999">
    <property type="component" value="Unassembled WGS sequence"/>
</dbReference>
<sequence>MKQLSIVLCDEESGCLLERCFLQHCDSLCLSTWEGYRSSPSTSSHGVERVHP</sequence>
<dbReference type="PaxDb" id="3708-A0A078FDK4"/>
<dbReference type="Gramene" id="CDY10138">
    <property type="protein sequence ID" value="CDY10138"/>
    <property type="gene ID" value="GSBRNA2T00031947001"/>
</dbReference>
<gene>
    <name evidence="1" type="primary">BnaC05g03810D</name>
    <name evidence="1" type="ORF">GSBRNA2T00031947001</name>
</gene>
<evidence type="ECO:0000313" key="1">
    <source>
        <dbReference type="EMBL" id="CDY10138.1"/>
    </source>
</evidence>
<protein>
    <submittedName>
        <fullName evidence="1">BnaC05g03810D protein</fullName>
    </submittedName>
</protein>
<accession>A0A078FDK4</accession>
<dbReference type="AlphaFoldDB" id="A0A078FDK4"/>
<evidence type="ECO:0000313" key="2">
    <source>
        <dbReference type="Proteomes" id="UP000028999"/>
    </source>
</evidence>
<name>A0A078FDK4_BRANA</name>
<organism evidence="1 2">
    <name type="scientific">Brassica napus</name>
    <name type="common">Rape</name>
    <dbReference type="NCBI Taxonomy" id="3708"/>
    <lineage>
        <taxon>Eukaryota</taxon>
        <taxon>Viridiplantae</taxon>
        <taxon>Streptophyta</taxon>
        <taxon>Embryophyta</taxon>
        <taxon>Tracheophyta</taxon>
        <taxon>Spermatophyta</taxon>
        <taxon>Magnoliopsida</taxon>
        <taxon>eudicotyledons</taxon>
        <taxon>Gunneridae</taxon>
        <taxon>Pentapetalae</taxon>
        <taxon>rosids</taxon>
        <taxon>malvids</taxon>
        <taxon>Brassicales</taxon>
        <taxon>Brassicaceae</taxon>
        <taxon>Brassiceae</taxon>
        <taxon>Brassica</taxon>
    </lineage>
</organism>
<reference evidence="1 2" key="1">
    <citation type="journal article" date="2014" name="Science">
        <title>Plant genetics. Early allopolyploid evolution in the post-Neolithic Brassica napus oilseed genome.</title>
        <authorList>
            <person name="Chalhoub B."/>
            <person name="Denoeud F."/>
            <person name="Liu S."/>
            <person name="Parkin I.A."/>
            <person name="Tang H."/>
            <person name="Wang X."/>
            <person name="Chiquet J."/>
            <person name="Belcram H."/>
            <person name="Tong C."/>
            <person name="Samans B."/>
            <person name="Correa M."/>
            <person name="Da Silva C."/>
            <person name="Just J."/>
            <person name="Falentin C."/>
            <person name="Koh C.S."/>
            <person name="Le Clainche I."/>
            <person name="Bernard M."/>
            <person name="Bento P."/>
            <person name="Noel B."/>
            <person name="Labadie K."/>
            <person name="Alberti A."/>
            <person name="Charles M."/>
            <person name="Arnaud D."/>
            <person name="Guo H."/>
            <person name="Daviaud C."/>
            <person name="Alamery S."/>
            <person name="Jabbari K."/>
            <person name="Zhao M."/>
            <person name="Edger P.P."/>
            <person name="Chelaifa H."/>
            <person name="Tack D."/>
            <person name="Lassalle G."/>
            <person name="Mestiri I."/>
            <person name="Schnel N."/>
            <person name="Le Paslier M.C."/>
            <person name="Fan G."/>
            <person name="Renault V."/>
            <person name="Bayer P.E."/>
            <person name="Golicz A.A."/>
            <person name="Manoli S."/>
            <person name="Lee T.H."/>
            <person name="Thi V.H."/>
            <person name="Chalabi S."/>
            <person name="Hu Q."/>
            <person name="Fan C."/>
            <person name="Tollenaere R."/>
            <person name="Lu Y."/>
            <person name="Battail C."/>
            <person name="Shen J."/>
            <person name="Sidebottom C.H."/>
            <person name="Wang X."/>
            <person name="Canaguier A."/>
            <person name="Chauveau A."/>
            <person name="Berard A."/>
            <person name="Deniot G."/>
            <person name="Guan M."/>
            <person name="Liu Z."/>
            <person name="Sun F."/>
            <person name="Lim Y.P."/>
            <person name="Lyons E."/>
            <person name="Town C.D."/>
            <person name="Bancroft I."/>
            <person name="Wang X."/>
            <person name="Meng J."/>
            <person name="Ma J."/>
            <person name="Pires J.C."/>
            <person name="King G.J."/>
            <person name="Brunel D."/>
            <person name="Delourme R."/>
            <person name="Renard M."/>
            <person name="Aury J.M."/>
            <person name="Adams K.L."/>
            <person name="Batley J."/>
            <person name="Snowdon R.J."/>
            <person name="Tost J."/>
            <person name="Edwards D."/>
            <person name="Zhou Y."/>
            <person name="Hua W."/>
            <person name="Sharpe A.G."/>
            <person name="Paterson A.H."/>
            <person name="Guan C."/>
            <person name="Wincker P."/>
        </authorList>
    </citation>
    <scope>NUCLEOTIDE SEQUENCE [LARGE SCALE GENOMIC DNA]</scope>
    <source>
        <strain evidence="2">cv. Darmor-bzh</strain>
    </source>
</reference>
<keyword evidence="2" id="KW-1185">Reference proteome</keyword>